<name>A0A9W8DIR1_9FUNG</name>
<organism evidence="1 2">
    <name type="scientific">Mycoemilia scoparia</name>
    <dbReference type="NCBI Taxonomy" id="417184"/>
    <lineage>
        <taxon>Eukaryota</taxon>
        <taxon>Fungi</taxon>
        <taxon>Fungi incertae sedis</taxon>
        <taxon>Zoopagomycota</taxon>
        <taxon>Kickxellomycotina</taxon>
        <taxon>Kickxellomycetes</taxon>
        <taxon>Kickxellales</taxon>
        <taxon>Kickxellaceae</taxon>
        <taxon>Mycoemilia</taxon>
    </lineage>
</organism>
<gene>
    <name evidence="1" type="ORF">H4219_006400</name>
</gene>
<comment type="caution">
    <text evidence="1">The sequence shown here is derived from an EMBL/GenBank/DDBJ whole genome shotgun (WGS) entry which is preliminary data.</text>
</comment>
<dbReference type="EMBL" id="JANBPU010000745">
    <property type="protein sequence ID" value="KAJ1909465.1"/>
    <property type="molecule type" value="Genomic_DNA"/>
</dbReference>
<reference evidence="1" key="1">
    <citation type="submission" date="2022-07" db="EMBL/GenBank/DDBJ databases">
        <title>Phylogenomic reconstructions and comparative analyses of Kickxellomycotina fungi.</title>
        <authorList>
            <person name="Reynolds N.K."/>
            <person name="Stajich J.E."/>
            <person name="Barry K."/>
            <person name="Grigoriev I.V."/>
            <person name="Crous P."/>
            <person name="Smith M.E."/>
        </authorList>
    </citation>
    <scope>NUCLEOTIDE SEQUENCE</scope>
    <source>
        <strain evidence="1">NBRC 100468</strain>
    </source>
</reference>
<evidence type="ECO:0000313" key="2">
    <source>
        <dbReference type="Proteomes" id="UP001150538"/>
    </source>
</evidence>
<protein>
    <submittedName>
        <fullName evidence="1">Uncharacterized protein</fullName>
    </submittedName>
</protein>
<proteinExistence type="predicted"/>
<accession>A0A9W8DIR1</accession>
<keyword evidence="2" id="KW-1185">Reference proteome</keyword>
<dbReference type="AlphaFoldDB" id="A0A9W8DIR1"/>
<feature type="non-terminal residue" evidence="1">
    <location>
        <position position="1"/>
    </location>
</feature>
<sequence>STLGNSFSSTDLTGWRRTSFQASIQFGCIKCYAVEDYSFHFNYNKDTDETPIKCFNNAMNYGNFVHIYGRPGYIKVTGDVAMALLTIAKKSNPSITTYTSCTCNQQQQQQSTQMTGEYGDSGSGYSGTSNSYSYGYGYQQ</sequence>
<evidence type="ECO:0000313" key="1">
    <source>
        <dbReference type="EMBL" id="KAJ1909465.1"/>
    </source>
</evidence>
<dbReference type="Proteomes" id="UP001150538">
    <property type="component" value="Unassembled WGS sequence"/>
</dbReference>